<dbReference type="Proteomes" id="UP000475862">
    <property type="component" value="Unassembled WGS sequence"/>
</dbReference>
<accession>A0A6G0TBK2</accession>
<gene>
    <name evidence="1" type="ORF">AGLY_011594</name>
</gene>
<name>A0A6G0TBK2_APHGL</name>
<dbReference type="AlphaFoldDB" id="A0A6G0TBK2"/>
<evidence type="ECO:0000313" key="1">
    <source>
        <dbReference type="EMBL" id="KAE9529498.1"/>
    </source>
</evidence>
<evidence type="ECO:0000313" key="2">
    <source>
        <dbReference type="Proteomes" id="UP000475862"/>
    </source>
</evidence>
<sequence>METNLFCFWRKMDSGGKRYLVFGGKWSRPLYIQDTYLKKFSNPVSQLPGHNCFNQNESLPIRSIFLHSHSEVDIYILLKIFILLYEILLRNLYENVVILRSIFVDSELMFNVSKWISLGGDLHNDELHSNLATFPVSITIAKDIFKKCISIPIQSNNPINPIMVFIVSGGASIFAYDIFTENPNAYDTPFNNSIAIIQIGFHMTV</sequence>
<dbReference type="EMBL" id="VYZN01000044">
    <property type="protein sequence ID" value="KAE9529498.1"/>
    <property type="molecule type" value="Genomic_DNA"/>
</dbReference>
<reference evidence="1 2" key="1">
    <citation type="submission" date="2019-08" db="EMBL/GenBank/DDBJ databases">
        <title>The genome of the soybean aphid Biotype 1, its phylome, world population structure and adaptation to the North American continent.</title>
        <authorList>
            <person name="Giordano R."/>
            <person name="Donthu R.K."/>
            <person name="Hernandez A.G."/>
            <person name="Wright C.L."/>
            <person name="Zimin A.V."/>
        </authorList>
    </citation>
    <scope>NUCLEOTIDE SEQUENCE [LARGE SCALE GENOMIC DNA]</scope>
    <source>
        <tissue evidence="1">Whole aphids</tissue>
    </source>
</reference>
<keyword evidence="2" id="KW-1185">Reference proteome</keyword>
<comment type="caution">
    <text evidence="1">The sequence shown here is derived from an EMBL/GenBank/DDBJ whole genome shotgun (WGS) entry which is preliminary data.</text>
</comment>
<organism evidence="1 2">
    <name type="scientific">Aphis glycines</name>
    <name type="common">Soybean aphid</name>
    <dbReference type="NCBI Taxonomy" id="307491"/>
    <lineage>
        <taxon>Eukaryota</taxon>
        <taxon>Metazoa</taxon>
        <taxon>Ecdysozoa</taxon>
        <taxon>Arthropoda</taxon>
        <taxon>Hexapoda</taxon>
        <taxon>Insecta</taxon>
        <taxon>Pterygota</taxon>
        <taxon>Neoptera</taxon>
        <taxon>Paraneoptera</taxon>
        <taxon>Hemiptera</taxon>
        <taxon>Sternorrhyncha</taxon>
        <taxon>Aphidomorpha</taxon>
        <taxon>Aphidoidea</taxon>
        <taxon>Aphididae</taxon>
        <taxon>Aphidini</taxon>
        <taxon>Aphis</taxon>
        <taxon>Aphis</taxon>
    </lineage>
</organism>
<proteinExistence type="predicted"/>
<protein>
    <submittedName>
        <fullName evidence="1">Uncharacterized protein</fullName>
    </submittedName>
</protein>